<dbReference type="AlphaFoldDB" id="A0A433U7R1"/>
<reference evidence="3 4" key="1">
    <citation type="submission" date="2019-01" db="EMBL/GenBank/DDBJ databases">
        <title>A draft genome assembly of the solar-powered sea slug Elysia chlorotica.</title>
        <authorList>
            <person name="Cai H."/>
            <person name="Li Q."/>
            <person name="Fang X."/>
            <person name="Li J."/>
            <person name="Curtis N.E."/>
            <person name="Altenburger A."/>
            <person name="Shibata T."/>
            <person name="Feng M."/>
            <person name="Maeda T."/>
            <person name="Schwartz J.A."/>
            <person name="Shigenobu S."/>
            <person name="Lundholm N."/>
            <person name="Nishiyama T."/>
            <person name="Yang H."/>
            <person name="Hasebe M."/>
            <person name="Li S."/>
            <person name="Pierce S.K."/>
            <person name="Wang J."/>
        </authorList>
    </citation>
    <scope>NUCLEOTIDE SEQUENCE [LARGE SCALE GENOMIC DNA]</scope>
    <source>
        <strain evidence="3">EC2010</strain>
        <tissue evidence="3">Whole organism of an adult</tissue>
    </source>
</reference>
<feature type="compositionally biased region" description="Polar residues" evidence="1">
    <location>
        <begin position="264"/>
        <end position="279"/>
    </location>
</feature>
<evidence type="ECO:0000313" key="4">
    <source>
        <dbReference type="Proteomes" id="UP000271974"/>
    </source>
</evidence>
<keyword evidence="4" id="KW-1185">Reference proteome</keyword>
<feature type="domain" description="TLDc" evidence="2">
    <location>
        <begin position="284"/>
        <end position="437"/>
    </location>
</feature>
<comment type="caution">
    <text evidence="3">The sequence shown here is derived from an EMBL/GenBank/DDBJ whole genome shotgun (WGS) entry which is preliminary data.</text>
</comment>
<gene>
    <name evidence="3" type="ORF">EGW08_002461</name>
</gene>
<evidence type="ECO:0000259" key="2">
    <source>
        <dbReference type="PROSITE" id="PS51886"/>
    </source>
</evidence>
<evidence type="ECO:0000313" key="3">
    <source>
        <dbReference type="EMBL" id="RUS89758.1"/>
    </source>
</evidence>
<dbReference type="Pfam" id="PF07534">
    <property type="entry name" value="TLD"/>
    <property type="match status" value="1"/>
</dbReference>
<accession>A0A433U7R1</accession>
<dbReference type="InterPro" id="IPR006571">
    <property type="entry name" value="TLDc_dom"/>
</dbReference>
<dbReference type="PROSITE" id="PS51886">
    <property type="entry name" value="TLDC"/>
    <property type="match status" value="1"/>
</dbReference>
<sequence>MGNKTSQILHRFSNGSDHSHSQDEKEVKDQPDGVIKRKHSKQFQTASLQKLFQKLELTADGQNTHPGELSRTTFENAFSGPLHKFGVLLFSQMTHSGSNSLRDRITREQFTKAGKEILEIFDEKSVVKYYFHLFASGKDHLTCENAKQMFEISFSLTLSVSKIMYVEDDRDERVIGAMVTSLFGIEPKVSYDKFCKWLDSSCPHLFYGVHNWIVFVLTGSTLPEEMEMARVPQLEGVATQDNLTSMAIVWLLSVTLPPVFTRSHSGQGTSLDAVTSTDASPHGGTKDPMWTSLLLLRKQARLPEVQGWTLLYNSDQHGRSINRFNTHVSSYQAPNVIFLSFEGRNLYCLAVDKGWAEGPSKFGGEDCRLIQMLPVYRVVQAGENMVRWNEQARGIPKGIQVGCNGMAEVLSIPYDFDTVVHYGVPCALHKIEVWGCGSETALASQKSQRNWEMSQVRREQGRKLRLNETWDDCPDKQLMQWNGFNVGNHSYNQ</sequence>
<organism evidence="3 4">
    <name type="scientific">Elysia chlorotica</name>
    <name type="common">Eastern emerald elysia</name>
    <name type="synonym">Sea slug</name>
    <dbReference type="NCBI Taxonomy" id="188477"/>
    <lineage>
        <taxon>Eukaryota</taxon>
        <taxon>Metazoa</taxon>
        <taxon>Spiralia</taxon>
        <taxon>Lophotrochozoa</taxon>
        <taxon>Mollusca</taxon>
        <taxon>Gastropoda</taxon>
        <taxon>Heterobranchia</taxon>
        <taxon>Euthyneura</taxon>
        <taxon>Panpulmonata</taxon>
        <taxon>Sacoglossa</taxon>
        <taxon>Placobranchoidea</taxon>
        <taxon>Plakobranchidae</taxon>
        <taxon>Elysia</taxon>
    </lineage>
</organism>
<dbReference type="SMART" id="SM00584">
    <property type="entry name" value="TLDc"/>
    <property type="match status" value="1"/>
</dbReference>
<dbReference type="OrthoDB" id="289228at2759"/>
<dbReference type="Proteomes" id="UP000271974">
    <property type="component" value="Unassembled WGS sequence"/>
</dbReference>
<dbReference type="EMBL" id="RQTK01000048">
    <property type="protein sequence ID" value="RUS89758.1"/>
    <property type="molecule type" value="Genomic_DNA"/>
</dbReference>
<evidence type="ECO:0000256" key="1">
    <source>
        <dbReference type="SAM" id="MobiDB-lite"/>
    </source>
</evidence>
<feature type="region of interest" description="Disordered" evidence="1">
    <location>
        <begin position="1"/>
        <end position="41"/>
    </location>
</feature>
<name>A0A433U7R1_ELYCH</name>
<proteinExistence type="predicted"/>
<feature type="compositionally biased region" description="Polar residues" evidence="1">
    <location>
        <begin position="1"/>
        <end position="16"/>
    </location>
</feature>
<protein>
    <recommendedName>
        <fullName evidence="2">TLDc domain-containing protein</fullName>
    </recommendedName>
</protein>
<feature type="compositionally biased region" description="Basic and acidic residues" evidence="1">
    <location>
        <begin position="17"/>
        <end position="35"/>
    </location>
</feature>
<feature type="region of interest" description="Disordered" evidence="1">
    <location>
        <begin position="264"/>
        <end position="284"/>
    </location>
</feature>